<sequence>MDIISSQQMRRLLPLLTALAVTVLVLSISAILYLGREIFVPFALGILLSFVLAPIVIGLQRLNVPRSLAISAAILTATCAIVALILLIFSQVANLAEDLPGYRATIQQKLDSVAEGEARPSGPYGRALEALQGIASDIEKIGGSGAVEADSPGVARPMPVTIVSPGGGALATAAAVISPLLGPLTTLGIVIVFAIFILLQREDLRNRFIRLAGTDDLQQTTAAIDDAAFRLSRLLLFQFGMNAAFGLITGAGLYLIGVPSPFLWGVLGGILRYIPYVGGFIGAGLPMMLAFAVDPGWSMILWTALLYIAVETAMSNIVEPILYGHSSGLSPVAIILAALIWALLWGPVGLILATPLTICLVVLARYVPALGIIDIMFGDKPALSPPQIFYQRMLAGEPQEAGLQAREFLRERALVTYYDEVALEGIRIAHDDVARLAVQGKRLETLQHAAMALVERLDKVESPLPRGGVVRTEAKAAVEAAGPDTAGALVVQRPEDLKPEWRVARPVVCISGNDPLDGTVAAMLAQVLTRHGLTAETAAWADLAKNPPSAADASDVRLVCLSFLEPLSTVHLRMMVRQVHRIAPKAHVFVGIWRQRDPAMVEQLSTRLHTDALVTTFAAALVEAQKLAAK</sequence>
<dbReference type="Pfam" id="PF01594">
    <property type="entry name" value="AI-2E_transport"/>
    <property type="match status" value="1"/>
</dbReference>
<evidence type="ECO:0000256" key="3">
    <source>
        <dbReference type="ARBA" id="ARBA00022448"/>
    </source>
</evidence>
<dbReference type="RefSeq" id="WP_039195748.1">
    <property type="nucleotide sequence ID" value="NZ_JRFJ01000007.1"/>
</dbReference>
<dbReference type="Proteomes" id="UP000030826">
    <property type="component" value="Unassembled WGS sequence"/>
</dbReference>
<evidence type="ECO:0000256" key="8">
    <source>
        <dbReference type="SAM" id="Phobius"/>
    </source>
</evidence>
<feature type="transmembrane region" description="Helical" evidence="8">
    <location>
        <begin position="180"/>
        <end position="199"/>
    </location>
</feature>
<evidence type="ECO:0000313" key="10">
    <source>
        <dbReference type="Proteomes" id="UP000030826"/>
    </source>
</evidence>
<accession>A0A0B1PYJ0</accession>
<keyword evidence="5 8" id="KW-0812">Transmembrane</keyword>
<dbReference type="PANTHER" id="PTHR21716">
    <property type="entry name" value="TRANSMEMBRANE PROTEIN"/>
    <property type="match status" value="1"/>
</dbReference>
<feature type="transmembrane region" description="Helical" evidence="8">
    <location>
        <begin position="38"/>
        <end position="57"/>
    </location>
</feature>
<dbReference type="GO" id="GO:0005886">
    <property type="term" value="C:plasma membrane"/>
    <property type="evidence" value="ECO:0007669"/>
    <property type="project" value="UniProtKB-SubCell"/>
</dbReference>
<keyword evidence="7 8" id="KW-0472">Membrane</keyword>
<evidence type="ECO:0008006" key="11">
    <source>
        <dbReference type="Google" id="ProtNLM"/>
    </source>
</evidence>
<feature type="transmembrane region" description="Helical" evidence="8">
    <location>
        <begin position="69"/>
        <end position="89"/>
    </location>
</feature>
<keyword evidence="3" id="KW-0813">Transport</keyword>
<comment type="similarity">
    <text evidence="2">Belongs to the autoinducer-2 exporter (AI-2E) (TC 2.A.86) family.</text>
</comment>
<dbReference type="InterPro" id="IPR002549">
    <property type="entry name" value="AI-2E-like"/>
</dbReference>
<dbReference type="STRING" id="370622.LA66_19120"/>
<comment type="caution">
    <text evidence="9">The sequence shown here is derived from an EMBL/GenBank/DDBJ whole genome shotgun (WGS) entry which is preliminary data.</text>
</comment>
<evidence type="ECO:0000256" key="6">
    <source>
        <dbReference type="ARBA" id="ARBA00022989"/>
    </source>
</evidence>
<reference evidence="9 10" key="1">
    <citation type="submission" date="2014-09" db="EMBL/GenBank/DDBJ databases">
        <title>Isolation and characterization of Aurantimonas altamirensis ON-56566 from clinical sample following a dog bite.</title>
        <authorList>
            <person name="Eshaghi A."/>
            <person name="Li A."/>
            <person name="Shahinas D."/>
            <person name="Bahn P."/>
            <person name="Kus J.V."/>
            <person name="Patel S.N."/>
        </authorList>
    </citation>
    <scope>NUCLEOTIDE SEQUENCE [LARGE SCALE GENOMIC DNA]</scope>
    <source>
        <strain evidence="9 10">ON-56566</strain>
    </source>
</reference>
<feature type="transmembrane region" description="Helical" evidence="8">
    <location>
        <begin position="234"/>
        <end position="256"/>
    </location>
</feature>
<dbReference type="PANTHER" id="PTHR21716:SF53">
    <property type="entry name" value="PERMEASE PERM-RELATED"/>
    <property type="match status" value="1"/>
</dbReference>
<organism evidence="9 10">
    <name type="scientific">Aureimonas altamirensis</name>
    <dbReference type="NCBI Taxonomy" id="370622"/>
    <lineage>
        <taxon>Bacteria</taxon>
        <taxon>Pseudomonadati</taxon>
        <taxon>Pseudomonadota</taxon>
        <taxon>Alphaproteobacteria</taxon>
        <taxon>Hyphomicrobiales</taxon>
        <taxon>Aurantimonadaceae</taxon>
        <taxon>Aureimonas</taxon>
    </lineage>
</organism>
<dbReference type="OrthoDB" id="9799225at2"/>
<protein>
    <recommendedName>
        <fullName evidence="11">AI-2E family transporter</fullName>
    </recommendedName>
</protein>
<evidence type="ECO:0000256" key="5">
    <source>
        <dbReference type="ARBA" id="ARBA00022692"/>
    </source>
</evidence>
<name>A0A0B1PYJ0_9HYPH</name>
<feature type="transmembrane region" description="Helical" evidence="8">
    <location>
        <begin position="276"/>
        <end position="309"/>
    </location>
</feature>
<keyword evidence="6 8" id="KW-1133">Transmembrane helix</keyword>
<dbReference type="AlphaFoldDB" id="A0A0B1PYJ0"/>
<keyword evidence="4" id="KW-1003">Cell membrane</keyword>
<proteinExistence type="inferred from homology"/>
<feature type="transmembrane region" description="Helical" evidence="8">
    <location>
        <begin position="12"/>
        <end position="32"/>
    </location>
</feature>
<evidence type="ECO:0000256" key="2">
    <source>
        <dbReference type="ARBA" id="ARBA00009773"/>
    </source>
</evidence>
<evidence type="ECO:0000256" key="1">
    <source>
        <dbReference type="ARBA" id="ARBA00004651"/>
    </source>
</evidence>
<evidence type="ECO:0000256" key="7">
    <source>
        <dbReference type="ARBA" id="ARBA00023136"/>
    </source>
</evidence>
<evidence type="ECO:0000256" key="4">
    <source>
        <dbReference type="ARBA" id="ARBA00022475"/>
    </source>
</evidence>
<feature type="transmembrane region" description="Helical" evidence="8">
    <location>
        <begin position="321"/>
        <end position="344"/>
    </location>
</feature>
<comment type="subcellular location">
    <subcellularLocation>
        <location evidence="1">Cell membrane</location>
        <topology evidence="1">Multi-pass membrane protein</topology>
    </subcellularLocation>
</comment>
<dbReference type="EMBL" id="JRFJ01000007">
    <property type="protein sequence ID" value="KHJ53129.1"/>
    <property type="molecule type" value="Genomic_DNA"/>
</dbReference>
<evidence type="ECO:0000313" key="9">
    <source>
        <dbReference type="EMBL" id="KHJ53129.1"/>
    </source>
</evidence>
<gene>
    <name evidence="9" type="ORF">LA66_19120</name>
</gene>